<dbReference type="InterPro" id="IPR030379">
    <property type="entry name" value="G_SEPTIN_dom"/>
</dbReference>
<keyword evidence="5" id="KW-1185">Reference proteome</keyword>
<dbReference type="AlphaFoldDB" id="W3WQC7"/>
<dbReference type="Pfam" id="PF20571">
    <property type="entry name" value="DUF6780"/>
    <property type="match status" value="1"/>
</dbReference>
<feature type="domain" description="Septin-type G" evidence="3">
    <location>
        <begin position="205"/>
        <end position="512"/>
    </location>
</feature>
<dbReference type="PANTHER" id="PTHR18884">
    <property type="entry name" value="SEPTIN"/>
    <property type="match status" value="1"/>
</dbReference>
<keyword evidence="1" id="KW-0342">GTP-binding</keyword>
<dbReference type="PROSITE" id="PS51719">
    <property type="entry name" value="G_SEPTIN"/>
    <property type="match status" value="1"/>
</dbReference>
<feature type="region of interest" description="Disordered" evidence="2">
    <location>
        <begin position="1"/>
        <end position="32"/>
    </location>
</feature>
<dbReference type="Proteomes" id="UP000030651">
    <property type="component" value="Unassembled WGS sequence"/>
</dbReference>
<dbReference type="OMA" id="KPYPPWW"/>
<keyword evidence="1" id="KW-0547">Nucleotide-binding</keyword>
<evidence type="ECO:0000313" key="4">
    <source>
        <dbReference type="EMBL" id="ETS76058.1"/>
    </source>
</evidence>
<feature type="region of interest" description="Disordered" evidence="2">
    <location>
        <begin position="243"/>
        <end position="269"/>
    </location>
</feature>
<dbReference type="RefSeq" id="XP_007839774.1">
    <property type="nucleotide sequence ID" value="XM_007841583.1"/>
</dbReference>
<feature type="region of interest" description="Disordered" evidence="2">
    <location>
        <begin position="49"/>
        <end position="130"/>
    </location>
</feature>
<dbReference type="SUPFAM" id="SSF52540">
    <property type="entry name" value="P-loop containing nucleoside triphosphate hydrolases"/>
    <property type="match status" value="1"/>
</dbReference>
<dbReference type="GO" id="GO:0005525">
    <property type="term" value="F:GTP binding"/>
    <property type="evidence" value="ECO:0007669"/>
    <property type="project" value="UniProtKB-KW"/>
</dbReference>
<accession>W3WQC7</accession>
<dbReference type="OrthoDB" id="4150765at2759"/>
<dbReference type="Pfam" id="PF00735">
    <property type="entry name" value="Septin"/>
    <property type="match status" value="1"/>
</dbReference>
<dbReference type="EMBL" id="KI912118">
    <property type="protein sequence ID" value="ETS76058.1"/>
    <property type="molecule type" value="Genomic_DNA"/>
</dbReference>
<dbReference type="KEGG" id="pfy:PFICI_13002"/>
<gene>
    <name evidence="4" type="ORF">PFICI_13002</name>
</gene>
<name>W3WQC7_PESFW</name>
<evidence type="ECO:0000256" key="2">
    <source>
        <dbReference type="SAM" id="MobiDB-lite"/>
    </source>
</evidence>
<dbReference type="HOGENOM" id="CLU_018628_0_0_1"/>
<evidence type="ECO:0000259" key="3">
    <source>
        <dbReference type="PROSITE" id="PS51719"/>
    </source>
</evidence>
<organism evidence="4 5">
    <name type="scientific">Pestalotiopsis fici (strain W106-1 / CGMCC3.15140)</name>
    <dbReference type="NCBI Taxonomy" id="1229662"/>
    <lineage>
        <taxon>Eukaryota</taxon>
        <taxon>Fungi</taxon>
        <taxon>Dikarya</taxon>
        <taxon>Ascomycota</taxon>
        <taxon>Pezizomycotina</taxon>
        <taxon>Sordariomycetes</taxon>
        <taxon>Xylariomycetidae</taxon>
        <taxon>Amphisphaeriales</taxon>
        <taxon>Sporocadaceae</taxon>
        <taxon>Pestalotiopsis</taxon>
    </lineage>
</organism>
<reference evidence="5" key="1">
    <citation type="journal article" date="2015" name="BMC Genomics">
        <title>Genomic and transcriptomic analysis of the endophytic fungus Pestalotiopsis fici reveals its lifestyle and high potential for synthesis of natural products.</title>
        <authorList>
            <person name="Wang X."/>
            <person name="Zhang X."/>
            <person name="Liu L."/>
            <person name="Xiang M."/>
            <person name="Wang W."/>
            <person name="Sun X."/>
            <person name="Che Y."/>
            <person name="Guo L."/>
            <person name="Liu G."/>
            <person name="Guo L."/>
            <person name="Wang C."/>
            <person name="Yin W.B."/>
            <person name="Stadler M."/>
            <person name="Zhang X."/>
            <person name="Liu X."/>
        </authorList>
    </citation>
    <scope>NUCLEOTIDE SEQUENCE [LARGE SCALE GENOMIC DNA]</scope>
    <source>
        <strain evidence="5">W106-1 / CGMCC3.15140</strain>
    </source>
</reference>
<evidence type="ECO:0000256" key="1">
    <source>
        <dbReference type="RuleBase" id="RU004560"/>
    </source>
</evidence>
<dbReference type="GeneID" id="19278015"/>
<dbReference type="Gene3D" id="3.40.50.300">
    <property type="entry name" value="P-loop containing nucleotide triphosphate hydrolases"/>
    <property type="match status" value="1"/>
</dbReference>
<sequence>MRPMPGDNAFVRRRSTDHDVESSVNLASTSSSQMSFFLADESTVDSYLDQPSVAGSQMRDPRKPVVGSGHVLACERDDLRSEQPRSASIRPEMDSGSMYSPLSTVSLPSPTPVPASSTNQHAPLSRPITPITLGTSVTGSLLSGPSSRRNSFVGSISANAISFDDDDHVLETSTVDMVDSGSAPQLVMPSIKMPSRRPFTSTGKSLGRLKVLCAGASKTGKTSLLKSIVQTCEHIVHVDPIVPQAGSRRSTKEAMRPPPRPSRGRHSETTESIYEIFASTKSYPEWWVELGHANSSQRRKSLGDQVLDRNICFVDTPGYSLGASAMETIVPCIEYVESHLSKVYSDSLNELERLNLLGGDGGLQVDVVLYLIQRYMTPVDIEYLKRLSSLTNVIPLLAQSDTMSIDEQNLCKQQILGQLREADISFFSFTTGSALQTGSNAPTVPYAVSSATGSDLDVMDASLLMSPDYVQPLAPSELSVLISHMFSLSGSSWLRHSAAKKYLQWRDESAPSRPRHLYQPLSPGTGALIGRPPLTLARITQHRDYDVNNATRRIELVDWAADLQRSLAQERARQENLACRDHSTWPNECVASGTLVSACRRNAQSPVRRRRRQGGAAKRTSRHQDPLGLLQVLADLKSKGWIALEVLGSLGILGGLAYYLTHQNEPAQTADDWARLWGFDI</sequence>
<dbReference type="InParanoid" id="W3WQC7"/>
<comment type="similarity">
    <text evidence="1">Belongs to the TRAFAC class TrmE-Era-EngA-EngB-Septin-like GTPase superfamily. Septin GTPase family.</text>
</comment>
<dbReference type="STRING" id="1229662.W3WQC7"/>
<feature type="compositionally biased region" description="Basic and acidic residues" evidence="2">
    <location>
        <begin position="73"/>
        <end position="83"/>
    </location>
</feature>
<feature type="compositionally biased region" description="Polar residues" evidence="2">
    <location>
        <begin position="22"/>
        <end position="32"/>
    </location>
</feature>
<proteinExistence type="inferred from homology"/>
<feature type="compositionally biased region" description="Low complexity" evidence="2">
    <location>
        <begin position="100"/>
        <end position="118"/>
    </location>
</feature>
<dbReference type="InterPro" id="IPR046707">
    <property type="entry name" value="DUF6780"/>
</dbReference>
<protein>
    <recommendedName>
        <fullName evidence="3">Septin-type G domain-containing protein</fullName>
    </recommendedName>
</protein>
<dbReference type="eggNOG" id="KOG2655">
    <property type="taxonomic scope" value="Eukaryota"/>
</dbReference>
<dbReference type="InterPro" id="IPR027417">
    <property type="entry name" value="P-loop_NTPase"/>
</dbReference>
<feature type="region of interest" description="Disordered" evidence="2">
    <location>
        <begin position="602"/>
        <end position="622"/>
    </location>
</feature>
<evidence type="ECO:0000313" key="5">
    <source>
        <dbReference type="Proteomes" id="UP000030651"/>
    </source>
</evidence>